<accession>A0A3P9GZL9</accession>
<dbReference type="Ensembl" id="ENSORLT00015013336.1">
    <property type="protein sequence ID" value="ENSORLP00015001024.1"/>
    <property type="gene ID" value="ENSORLG00015001610.1"/>
</dbReference>
<keyword evidence="8" id="KW-0862">Zinc</keyword>
<evidence type="ECO:0000256" key="12">
    <source>
        <dbReference type="SAM" id="Phobius"/>
    </source>
</evidence>
<evidence type="ECO:0000259" key="13">
    <source>
        <dbReference type="PROSITE" id="PS51083"/>
    </source>
</evidence>
<dbReference type="InterPro" id="IPR051639">
    <property type="entry name" value="BCD1"/>
</dbReference>
<dbReference type="Proteomes" id="UP000265200">
    <property type="component" value="Chromosome 14"/>
</dbReference>
<dbReference type="AlphaFoldDB" id="A0A3P9GZL9"/>
<dbReference type="PANTHER" id="PTHR13483">
    <property type="entry name" value="BOX C_D SNORNA PROTEIN 1-RELATED"/>
    <property type="match status" value="1"/>
</dbReference>
<dbReference type="GO" id="GO:0008270">
    <property type="term" value="F:zinc ion binding"/>
    <property type="evidence" value="ECO:0007669"/>
    <property type="project" value="UniProtKB-UniRule"/>
</dbReference>
<evidence type="ECO:0000256" key="8">
    <source>
        <dbReference type="ARBA" id="ARBA00022833"/>
    </source>
</evidence>
<evidence type="ECO:0000256" key="3">
    <source>
        <dbReference type="ARBA" id="ARBA00021568"/>
    </source>
</evidence>
<dbReference type="Gene3D" id="3.30.60.190">
    <property type="match status" value="1"/>
</dbReference>
<dbReference type="Pfam" id="PF21373">
    <property type="entry name" value="ZNHIT3_C"/>
    <property type="match status" value="1"/>
</dbReference>
<dbReference type="InterPro" id="IPR007529">
    <property type="entry name" value="Znf_HIT"/>
</dbReference>
<comment type="subunit">
    <text evidence="10">Thyroid receptor interacting proteins (TRIPs) specifically interact with the ligand binding domain of the thyroid receptor (TR). Requires the presence of thyroid hormone for its interaction. Interacts with NUFIP1. Interacts (via HIT-type zinc finger) with the RUVBL1/RUVBL2 complex in the presence of ADP.</text>
</comment>
<evidence type="ECO:0000256" key="11">
    <source>
        <dbReference type="PROSITE-ProRule" id="PRU00453"/>
    </source>
</evidence>
<organism evidence="14 15">
    <name type="scientific">Oryzias latipes</name>
    <name type="common">Japanese rice fish</name>
    <name type="synonym">Japanese killifish</name>
    <dbReference type="NCBI Taxonomy" id="8090"/>
    <lineage>
        <taxon>Eukaryota</taxon>
        <taxon>Metazoa</taxon>
        <taxon>Chordata</taxon>
        <taxon>Craniata</taxon>
        <taxon>Vertebrata</taxon>
        <taxon>Euteleostomi</taxon>
        <taxon>Actinopterygii</taxon>
        <taxon>Neopterygii</taxon>
        <taxon>Teleostei</taxon>
        <taxon>Neoteleostei</taxon>
        <taxon>Acanthomorphata</taxon>
        <taxon>Ovalentaria</taxon>
        <taxon>Atherinomorphae</taxon>
        <taxon>Beloniformes</taxon>
        <taxon>Adrianichthyidae</taxon>
        <taxon>Oryziinae</taxon>
        <taxon>Oryzias</taxon>
    </lineage>
</organism>
<evidence type="ECO:0000256" key="1">
    <source>
        <dbReference type="ARBA" id="ARBA00004123"/>
    </source>
</evidence>
<evidence type="ECO:0000256" key="4">
    <source>
        <dbReference type="ARBA" id="ARBA00022490"/>
    </source>
</evidence>
<keyword evidence="12" id="KW-0812">Transmembrane</keyword>
<evidence type="ECO:0000256" key="10">
    <source>
        <dbReference type="ARBA" id="ARBA00046946"/>
    </source>
</evidence>
<feature type="transmembrane region" description="Helical" evidence="12">
    <location>
        <begin position="30"/>
        <end position="48"/>
    </location>
</feature>
<proteinExistence type="predicted"/>
<keyword evidence="9" id="KW-0539">Nucleus</keyword>
<dbReference type="GO" id="GO:0005737">
    <property type="term" value="C:cytoplasm"/>
    <property type="evidence" value="ECO:0007669"/>
    <property type="project" value="UniProtKB-SubCell"/>
</dbReference>
<keyword evidence="6" id="KW-0479">Metal-binding</keyword>
<reference evidence="14 15" key="2">
    <citation type="submission" date="2017-04" db="EMBL/GenBank/DDBJ databases">
        <title>CpG methylation of centromeres and impact of large insertions on vertebrate speciation.</title>
        <authorList>
            <person name="Ichikawa K."/>
            <person name="Yoshimura J."/>
            <person name="Morishita S."/>
        </authorList>
    </citation>
    <scope>NUCLEOTIDE SEQUENCE</scope>
    <source>
        <strain evidence="14 15">HSOK</strain>
    </source>
</reference>
<reference evidence="14" key="4">
    <citation type="submission" date="2025-09" db="UniProtKB">
        <authorList>
            <consortium name="Ensembl"/>
        </authorList>
    </citation>
    <scope>IDENTIFICATION</scope>
    <source>
        <strain evidence="14">HSOK</strain>
    </source>
</reference>
<evidence type="ECO:0000256" key="5">
    <source>
        <dbReference type="ARBA" id="ARBA00022553"/>
    </source>
</evidence>
<sequence length="200" mass="23192">METFSFRDTLGFYFENPTFNRKYLLFTSRFGLGEVLVYLLSSVIFFFYPNTMQICSVCKEQTHKYRCPVCRTRYCSLDCYKKHKDICLPAERTTPLNYDCKDSASTASVEPWSVEDLLNGDNIIDKVPLQKLQLLGQSKELCDLLCNPHLRRLLRSVDSAENKDAAMRAAMQEPLFTEFSDQCLKIVENEPEDRAESDNF</sequence>
<dbReference type="CDD" id="cd23024">
    <property type="entry name" value="zf-HIT_ZNHIT2-3"/>
    <property type="match status" value="1"/>
</dbReference>
<dbReference type="GO" id="GO:0005634">
    <property type="term" value="C:nucleus"/>
    <property type="evidence" value="ECO:0007669"/>
    <property type="project" value="UniProtKB-SubCell"/>
</dbReference>
<keyword evidence="7 11" id="KW-0863">Zinc-finger</keyword>
<feature type="domain" description="HIT-type" evidence="13">
    <location>
        <begin position="55"/>
        <end position="87"/>
    </location>
</feature>
<keyword evidence="5" id="KW-0597">Phosphoprotein</keyword>
<dbReference type="PROSITE" id="PS51083">
    <property type="entry name" value="ZF_HIT"/>
    <property type="match status" value="1"/>
</dbReference>
<reference key="1">
    <citation type="journal article" date="2007" name="Nature">
        <title>The medaka draft genome and insights into vertebrate genome evolution.</title>
        <authorList>
            <person name="Kasahara M."/>
            <person name="Naruse K."/>
            <person name="Sasaki S."/>
            <person name="Nakatani Y."/>
            <person name="Qu W."/>
            <person name="Ahsan B."/>
            <person name="Yamada T."/>
            <person name="Nagayasu Y."/>
            <person name="Doi K."/>
            <person name="Kasai Y."/>
            <person name="Jindo T."/>
            <person name="Kobayashi D."/>
            <person name="Shimada A."/>
            <person name="Toyoda A."/>
            <person name="Kuroki Y."/>
            <person name="Fujiyama A."/>
            <person name="Sasaki T."/>
            <person name="Shimizu A."/>
            <person name="Asakawa S."/>
            <person name="Shimizu N."/>
            <person name="Hashimoto S."/>
            <person name="Yang J."/>
            <person name="Lee Y."/>
            <person name="Matsushima K."/>
            <person name="Sugano S."/>
            <person name="Sakaizumi M."/>
            <person name="Narita T."/>
            <person name="Ohishi K."/>
            <person name="Haga S."/>
            <person name="Ohta F."/>
            <person name="Nomoto H."/>
            <person name="Nogata K."/>
            <person name="Morishita T."/>
            <person name="Endo T."/>
            <person name="Shin-I T."/>
            <person name="Takeda H."/>
            <person name="Morishita S."/>
            <person name="Kohara Y."/>
        </authorList>
    </citation>
    <scope>NUCLEOTIDE SEQUENCE [LARGE SCALE GENOMIC DNA]</scope>
    <source>
        <strain>Hd-rR</strain>
    </source>
</reference>
<dbReference type="SUPFAM" id="SSF144232">
    <property type="entry name" value="HIT/MYND zinc finger-like"/>
    <property type="match status" value="1"/>
</dbReference>
<evidence type="ECO:0000256" key="9">
    <source>
        <dbReference type="ARBA" id="ARBA00023242"/>
    </source>
</evidence>
<evidence type="ECO:0000256" key="7">
    <source>
        <dbReference type="ARBA" id="ARBA00022771"/>
    </source>
</evidence>
<evidence type="ECO:0000313" key="15">
    <source>
        <dbReference type="Proteomes" id="UP000265200"/>
    </source>
</evidence>
<dbReference type="InterPro" id="IPR048371">
    <property type="entry name" value="ZNHIT3_C"/>
</dbReference>
<protein>
    <recommendedName>
        <fullName evidence="3">Zinc finger HIT domain-containing protein 3</fullName>
    </recommendedName>
</protein>
<reference evidence="14" key="3">
    <citation type="submission" date="2025-08" db="UniProtKB">
        <authorList>
            <consortium name="Ensembl"/>
        </authorList>
    </citation>
    <scope>IDENTIFICATION</scope>
    <source>
        <strain evidence="14">HSOK</strain>
    </source>
</reference>
<keyword evidence="12" id="KW-1133">Transmembrane helix</keyword>
<evidence type="ECO:0000256" key="2">
    <source>
        <dbReference type="ARBA" id="ARBA00004496"/>
    </source>
</evidence>
<keyword evidence="4" id="KW-0963">Cytoplasm</keyword>
<evidence type="ECO:0000313" key="14">
    <source>
        <dbReference type="Ensembl" id="ENSORLP00015001024.1"/>
    </source>
</evidence>
<dbReference type="Pfam" id="PF04438">
    <property type="entry name" value="zf-HIT"/>
    <property type="match status" value="1"/>
</dbReference>
<keyword evidence="12" id="KW-0472">Membrane</keyword>
<name>A0A3P9GZL9_ORYLA</name>
<evidence type="ECO:0000256" key="6">
    <source>
        <dbReference type="ARBA" id="ARBA00022723"/>
    </source>
</evidence>
<dbReference type="PANTHER" id="PTHR13483:SF11">
    <property type="entry name" value="ZINC FINGER HIT DOMAIN-CONTAINING PROTEIN 3"/>
    <property type="match status" value="1"/>
</dbReference>
<comment type="subcellular location">
    <subcellularLocation>
        <location evidence="2">Cytoplasm</location>
    </subcellularLocation>
    <subcellularLocation>
        <location evidence="1">Nucleus</location>
    </subcellularLocation>
</comment>